<feature type="binding site" evidence="4">
    <location>
        <position position="263"/>
    </location>
    <ligand>
        <name>substrate</name>
    </ligand>
</feature>
<feature type="binding site" evidence="4">
    <location>
        <position position="395"/>
    </location>
    <ligand>
        <name>substrate</name>
    </ligand>
</feature>
<reference evidence="5 6" key="1">
    <citation type="submission" date="2019-08" db="EMBL/GenBank/DDBJ databases">
        <title>Phlebobacter frassis gen. nov. sp. nov., a new member of family Sphingobacteriaceae isolated from sand fly rearing media.</title>
        <authorList>
            <person name="Kakumanu M.L."/>
            <person name="Marayati B.F."/>
            <person name="Wada-Katsumata A."/>
            <person name="Wasserberg G."/>
            <person name="Schal C."/>
            <person name="Apperson C.S."/>
            <person name="Ponnusamy L."/>
        </authorList>
    </citation>
    <scope>NUCLEOTIDE SEQUENCE [LARGE SCALE GENOMIC DNA]</scope>
    <source>
        <strain evidence="5 6">SSI9</strain>
    </source>
</reference>
<evidence type="ECO:0000313" key="6">
    <source>
        <dbReference type="Proteomes" id="UP000322362"/>
    </source>
</evidence>
<feature type="active site" description="Nucleophile" evidence="3">
    <location>
        <position position="122"/>
    </location>
</feature>
<dbReference type="PANTHER" id="PTHR36845:SF1">
    <property type="entry name" value="HYDROLASE, PUTATIVE (AFU_ORTHOLOGUE AFUA_7G05090)-RELATED"/>
    <property type="match status" value="1"/>
</dbReference>
<feature type="active site" description="Proton donor" evidence="3">
    <location>
        <position position="191"/>
    </location>
</feature>
<dbReference type="EMBL" id="VTAV01000003">
    <property type="protein sequence ID" value="TYR37127.1"/>
    <property type="molecule type" value="Genomic_DNA"/>
</dbReference>
<dbReference type="InterPro" id="IPR012341">
    <property type="entry name" value="6hp_glycosidase-like_sf"/>
</dbReference>
<gene>
    <name evidence="5" type="ORF">FXV77_07295</name>
</gene>
<organism evidence="5 6">
    <name type="scientific">Sphingobacterium phlebotomi</name>
    <dbReference type="NCBI Taxonomy" id="2605433"/>
    <lineage>
        <taxon>Bacteria</taxon>
        <taxon>Pseudomonadati</taxon>
        <taxon>Bacteroidota</taxon>
        <taxon>Sphingobacteriia</taxon>
        <taxon>Sphingobacteriales</taxon>
        <taxon>Sphingobacteriaceae</taxon>
        <taxon>Sphingobacterium</taxon>
    </lineage>
</organism>
<evidence type="ECO:0000256" key="1">
    <source>
        <dbReference type="ARBA" id="ARBA00022801"/>
    </source>
</evidence>
<name>A0A5D4H940_9SPHI</name>
<dbReference type="Gene3D" id="1.50.10.10">
    <property type="match status" value="1"/>
</dbReference>
<evidence type="ECO:0000256" key="2">
    <source>
        <dbReference type="ARBA" id="ARBA00038358"/>
    </source>
</evidence>
<dbReference type="PANTHER" id="PTHR36845">
    <property type="entry name" value="HYDROLASE, PUTATIVE (AFU_ORTHOLOGUE AFUA_7G05090)-RELATED"/>
    <property type="match status" value="1"/>
</dbReference>
<evidence type="ECO:0000313" key="5">
    <source>
        <dbReference type="EMBL" id="TYR37127.1"/>
    </source>
</evidence>
<dbReference type="SUPFAM" id="SSF48208">
    <property type="entry name" value="Six-hairpin glycosidases"/>
    <property type="match status" value="1"/>
</dbReference>
<proteinExistence type="inferred from homology"/>
<accession>A0A5D4H940</accession>
<protein>
    <submittedName>
        <fullName evidence="5">Glucuronyl hydrolase</fullName>
    </submittedName>
</protein>
<dbReference type="GO" id="GO:0000272">
    <property type="term" value="P:polysaccharide catabolic process"/>
    <property type="evidence" value="ECO:0007669"/>
    <property type="project" value="TreeGrafter"/>
</dbReference>
<sequence length="433" mass="48917">MKNALIKKGIAAFGLTAVLMSCQQQEKQTAENARDMVEHSFDTAREQYTHLLKNASEVGTFPRTLNGEGELVGTDEWDWTGGFFPGGLWYLYEYNQDSTVKAAASQWTEALEKAKDLTQHHDIGFVMYCSYGNALRLEKDSAKIKAYEAILLHSAESAMKRYDPHVGVIKSWNEKASWDGKTVWQYPVIIDNMMNLELLFFASMKTGDPKYRNAAISHATKTMKNHFRDDYSTYHVVDYDAATGEVLHQQTNQGYADNSTWSRGQGWAIYGFTLMFRETKDTVFLNTAKKAADYYINHPNLPEDKVPYWDFNAEQEGYVSDVDFSSRQLDYIPRDASAAALVASALLELSSYCSGEEAQKYFEFAESTLASLASAEYLAKAGTNGGFLLKHSVGSLPHNSEVDVPLIYADYYFMEALLRYRAIEQDADLITKR</sequence>
<dbReference type="InterPro" id="IPR052369">
    <property type="entry name" value="UG_Glycosaminoglycan_Hydrolase"/>
</dbReference>
<feature type="binding site" evidence="4">
    <location>
        <position position="251"/>
    </location>
    <ligand>
        <name>substrate</name>
    </ligand>
</feature>
<dbReference type="InterPro" id="IPR008928">
    <property type="entry name" value="6-hairpin_glycosidase_sf"/>
</dbReference>
<comment type="caution">
    <text evidence="5">The sequence shown here is derived from an EMBL/GenBank/DDBJ whole genome shotgun (WGS) entry which is preliminary data.</text>
</comment>
<dbReference type="GO" id="GO:0052757">
    <property type="term" value="F:chondroitin hydrolase activity"/>
    <property type="evidence" value="ECO:0007669"/>
    <property type="project" value="TreeGrafter"/>
</dbReference>
<dbReference type="AlphaFoldDB" id="A0A5D4H940"/>
<dbReference type="InterPro" id="IPR010905">
    <property type="entry name" value="Glyco_hydro_88"/>
</dbReference>
<keyword evidence="6" id="KW-1185">Reference proteome</keyword>
<feature type="binding site" evidence="4">
    <location>
        <position position="267"/>
    </location>
    <ligand>
        <name>substrate</name>
    </ligand>
</feature>
<comment type="similarity">
    <text evidence="2">Belongs to the glycosyl hydrolase 88 family.</text>
</comment>
<dbReference type="PROSITE" id="PS51257">
    <property type="entry name" value="PROKAR_LIPOPROTEIN"/>
    <property type="match status" value="1"/>
</dbReference>
<feature type="binding site" evidence="4">
    <location>
        <position position="122"/>
    </location>
    <ligand>
        <name>substrate</name>
    </ligand>
</feature>
<feature type="binding site" evidence="4">
    <location>
        <position position="191"/>
    </location>
    <ligand>
        <name>substrate</name>
    </ligand>
</feature>
<dbReference type="Pfam" id="PF07470">
    <property type="entry name" value="Glyco_hydro_88"/>
    <property type="match status" value="1"/>
</dbReference>
<dbReference type="Proteomes" id="UP000322362">
    <property type="component" value="Unassembled WGS sequence"/>
</dbReference>
<evidence type="ECO:0000256" key="4">
    <source>
        <dbReference type="PIRSR" id="PIRSR610905-2"/>
    </source>
</evidence>
<evidence type="ECO:0000256" key="3">
    <source>
        <dbReference type="PIRSR" id="PIRSR610905-1"/>
    </source>
</evidence>
<keyword evidence="1 5" id="KW-0378">Hydrolase</keyword>